<proteinExistence type="inferred from homology"/>
<organism evidence="4 5">
    <name type="scientific">Lineolata rhizophorae</name>
    <dbReference type="NCBI Taxonomy" id="578093"/>
    <lineage>
        <taxon>Eukaryota</taxon>
        <taxon>Fungi</taxon>
        <taxon>Dikarya</taxon>
        <taxon>Ascomycota</taxon>
        <taxon>Pezizomycotina</taxon>
        <taxon>Dothideomycetes</taxon>
        <taxon>Dothideomycetes incertae sedis</taxon>
        <taxon>Lineolatales</taxon>
        <taxon>Lineolataceae</taxon>
        <taxon>Lineolata</taxon>
    </lineage>
</organism>
<dbReference type="Gene3D" id="3.90.226.10">
    <property type="entry name" value="2-enoyl-CoA Hydratase, Chain A, domain 1"/>
    <property type="match status" value="1"/>
</dbReference>
<gene>
    <name evidence="4" type="ORF">BDY21DRAFT_370169</name>
</gene>
<dbReference type="Pfam" id="PF00378">
    <property type="entry name" value="ECH_1"/>
    <property type="match status" value="1"/>
</dbReference>
<dbReference type="CDD" id="cd06558">
    <property type="entry name" value="crotonase-like"/>
    <property type="match status" value="1"/>
</dbReference>
<dbReference type="EMBL" id="MU001675">
    <property type="protein sequence ID" value="KAF2459416.1"/>
    <property type="molecule type" value="Genomic_DNA"/>
</dbReference>
<keyword evidence="2" id="KW-0843">Virulence</keyword>
<dbReference type="InterPro" id="IPR001753">
    <property type="entry name" value="Enoyl-CoA_hydra/iso"/>
</dbReference>
<dbReference type="GO" id="GO:0016836">
    <property type="term" value="F:hydro-lyase activity"/>
    <property type="evidence" value="ECO:0007669"/>
    <property type="project" value="UniProtKB-ARBA"/>
</dbReference>
<evidence type="ECO:0000256" key="2">
    <source>
        <dbReference type="ARBA" id="ARBA00023026"/>
    </source>
</evidence>
<keyword evidence="3" id="KW-0456">Lyase</keyword>
<reference evidence="4" key="1">
    <citation type="journal article" date="2020" name="Stud. Mycol.">
        <title>101 Dothideomycetes genomes: a test case for predicting lifestyles and emergence of pathogens.</title>
        <authorList>
            <person name="Haridas S."/>
            <person name="Albert R."/>
            <person name="Binder M."/>
            <person name="Bloem J."/>
            <person name="Labutti K."/>
            <person name="Salamov A."/>
            <person name="Andreopoulos B."/>
            <person name="Baker S."/>
            <person name="Barry K."/>
            <person name="Bills G."/>
            <person name="Bluhm B."/>
            <person name="Cannon C."/>
            <person name="Castanera R."/>
            <person name="Culley D."/>
            <person name="Daum C."/>
            <person name="Ezra D."/>
            <person name="Gonzalez J."/>
            <person name="Henrissat B."/>
            <person name="Kuo A."/>
            <person name="Liang C."/>
            <person name="Lipzen A."/>
            <person name="Lutzoni F."/>
            <person name="Magnuson J."/>
            <person name="Mondo S."/>
            <person name="Nolan M."/>
            <person name="Ohm R."/>
            <person name="Pangilinan J."/>
            <person name="Park H.-J."/>
            <person name="Ramirez L."/>
            <person name="Alfaro M."/>
            <person name="Sun H."/>
            <person name="Tritt A."/>
            <person name="Yoshinaga Y."/>
            <person name="Zwiers L.-H."/>
            <person name="Turgeon B."/>
            <person name="Goodwin S."/>
            <person name="Spatafora J."/>
            <person name="Crous P."/>
            <person name="Grigoriev I."/>
        </authorList>
    </citation>
    <scope>NUCLEOTIDE SEQUENCE</scope>
    <source>
        <strain evidence="4">ATCC 16933</strain>
    </source>
</reference>
<dbReference type="InterPro" id="IPR029045">
    <property type="entry name" value="ClpP/crotonase-like_dom_sf"/>
</dbReference>
<dbReference type="GO" id="GO:0005739">
    <property type="term" value="C:mitochondrion"/>
    <property type="evidence" value="ECO:0007669"/>
    <property type="project" value="TreeGrafter"/>
</dbReference>
<dbReference type="AlphaFoldDB" id="A0A6A6P5Y9"/>
<evidence type="ECO:0000256" key="3">
    <source>
        <dbReference type="ARBA" id="ARBA00023239"/>
    </source>
</evidence>
<dbReference type="GO" id="GO:0006635">
    <property type="term" value="P:fatty acid beta-oxidation"/>
    <property type="evidence" value="ECO:0007669"/>
    <property type="project" value="TreeGrafter"/>
</dbReference>
<dbReference type="SUPFAM" id="SSF52096">
    <property type="entry name" value="ClpP/crotonase"/>
    <property type="match status" value="1"/>
</dbReference>
<comment type="similarity">
    <text evidence="1">Belongs to the enoyl-CoA hydratase/isomerase family.</text>
</comment>
<name>A0A6A6P5Y9_9PEZI</name>
<evidence type="ECO:0000313" key="4">
    <source>
        <dbReference type="EMBL" id="KAF2459416.1"/>
    </source>
</evidence>
<keyword evidence="5" id="KW-1185">Reference proteome</keyword>
<accession>A0A6A6P5Y9</accession>
<dbReference type="PANTHER" id="PTHR11941:SF171">
    <property type="entry name" value="SD19268P"/>
    <property type="match status" value="1"/>
</dbReference>
<dbReference type="FunFam" id="3.90.226.10:FF:000058">
    <property type="entry name" value="Enoyl-CoA hydratase/isomerase family protein"/>
    <property type="match status" value="1"/>
</dbReference>
<evidence type="ECO:0000313" key="5">
    <source>
        <dbReference type="Proteomes" id="UP000799766"/>
    </source>
</evidence>
<dbReference type="InterPro" id="IPR014748">
    <property type="entry name" value="Enoyl-CoA_hydra_C"/>
</dbReference>
<sequence length="329" mass="35207">MNPIKPSTFPTILRNSHRTLRPQSFVPTSYQCWRSYSAQASPSLVRATSLPAPHTGRIRVLTLNRPSARNAISAALLNELHAEVAAIAAERGEGDTRALVLASDVDGTFCAGADLKERRGMSAEETAAFLSLLRSTFTTISTLPVPTLCAVAGTAFGGGLELALTTHLRVFASTATVALPETRLGIVPGAGGTYRLPGLIGLARARDLILTGRRVDAPEAYFLGICDRLVQVLPEDEVEKVEMEGLDPDRSAAAMRQARDVALTTTVEVARQICDGGPVAVRLALQAVEACALGEKAENAAYEQVLKTEDRMEALRAFAEKRKPAYKGR</sequence>
<protein>
    <submittedName>
        <fullName evidence="4">ClpP/crotonase-like domain-containing protein</fullName>
    </submittedName>
</protein>
<dbReference type="OrthoDB" id="410701at2759"/>
<dbReference type="FunFam" id="1.10.12.10:FF:000001">
    <property type="entry name" value="Probable enoyl-CoA hydratase, mitochondrial"/>
    <property type="match status" value="1"/>
</dbReference>
<dbReference type="Proteomes" id="UP000799766">
    <property type="component" value="Unassembled WGS sequence"/>
</dbReference>
<dbReference type="Gene3D" id="1.10.12.10">
    <property type="entry name" value="Lyase 2-enoyl-coa Hydratase, Chain A, domain 2"/>
    <property type="match status" value="1"/>
</dbReference>
<evidence type="ECO:0000256" key="1">
    <source>
        <dbReference type="ARBA" id="ARBA00005254"/>
    </source>
</evidence>
<dbReference type="PANTHER" id="PTHR11941">
    <property type="entry name" value="ENOYL-COA HYDRATASE-RELATED"/>
    <property type="match status" value="1"/>
</dbReference>